<feature type="region of interest" description="Disordered" evidence="1">
    <location>
        <begin position="1"/>
        <end position="28"/>
    </location>
</feature>
<protein>
    <submittedName>
        <fullName evidence="2">Uncharacterized protein</fullName>
    </submittedName>
</protein>
<proteinExistence type="predicted"/>
<evidence type="ECO:0000313" key="3">
    <source>
        <dbReference type="Proteomes" id="UP001163105"/>
    </source>
</evidence>
<dbReference type="AlphaFoldDB" id="A0AB34FX13"/>
<evidence type="ECO:0000313" key="2">
    <source>
        <dbReference type="EMBL" id="KAJ6443890.1"/>
    </source>
</evidence>
<dbReference type="EMBL" id="JAQHRD010000002">
    <property type="protein sequence ID" value="KAJ6443890.1"/>
    <property type="molecule type" value="Genomic_DNA"/>
</dbReference>
<sequence>MGKVDQAGPCSWSEHGTQSSETWPKPARSLPASALWKLKTTTAGSTKQSPRLLLHGRLIGNEDAAGSVL</sequence>
<dbReference type="Proteomes" id="UP001163105">
    <property type="component" value="Unassembled WGS sequence"/>
</dbReference>
<organism evidence="2 3">
    <name type="scientific">Purpureocillium lavendulum</name>
    <dbReference type="NCBI Taxonomy" id="1247861"/>
    <lineage>
        <taxon>Eukaryota</taxon>
        <taxon>Fungi</taxon>
        <taxon>Dikarya</taxon>
        <taxon>Ascomycota</taxon>
        <taxon>Pezizomycotina</taxon>
        <taxon>Sordariomycetes</taxon>
        <taxon>Hypocreomycetidae</taxon>
        <taxon>Hypocreales</taxon>
        <taxon>Ophiocordycipitaceae</taxon>
        <taxon>Purpureocillium</taxon>
    </lineage>
</organism>
<keyword evidence="3" id="KW-1185">Reference proteome</keyword>
<comment type="caution">
    <text evidence="2">The sequence shown here is derived from an EMBL/GenBank/DDBJ whole genome shotgun (WGS) entry which is preliminary data.</text>
</comment>
<evidence type="ECO:0000256" key="1">
    <source>
        <dbReference type="SAM" id="MobiDB-lite"/>
    </source>
</evidence>
<gene>
    <name evidence="2" type="ORF">O9K51_02281</name>
</gene>
<accession>A0AB34FX13</accession>
<name>A0AB34FX13_9HYPO</name>
<reference evidence="2" key="1">
    <citation type="submission" date="2023-01" db="EMBL/GenBank/DDBJ databases">
        <title>The growth and conidiation of Purpureocillium lavendulum are regulated by nitrogen source and histone H3K14 acetylation.</title>
        <authorList>
            <person name="Tang P."/>
            <person name="Han J."/>
            <person name="Zhang C."/>
            <person name="Tang P."/>
            <person name="Qi F."/>
            <person name="Zhang K."/>
            <person name="Liang L."/>
        </authorList>
    </citation>
    <scope>NUCLEOTIDE SEQUENCE</scope>
    <source>
        <strain evidence="2">YMF1.00683</strain>
    </source>
</reference>